<evidence type="ECO:0000256" key="1">
    <source>
        <dbReference type="SAM" id="MobiDB-lite"/>
    </source>
</evidence>
<proteinExistence type="predicted"/>
<organism evidence="3 4">
    <name type="scientific">Sporolactobacillus laevolacticus DSM 442</name>
    <dbReference type="NCBI Taxonomy" id="1395513"/>
    <lineage>
        <taxon>Bacteria</taxon>
        <taxon>Bacillati</taxon>
        <taxon>Bacillota</taxon>
        <taxon>Bacilli</taxon>
        <taxon>Bacillales</taxon>
        <taxon>Sporolactobacillaceae</taxon>
        <taxon>Sporolactobacillus</taxon>
    </lineage>
</organism>
<evidence type="ECO:0000313" key="3">
    <source>
        <dbReference type="EMBL" id="EST11286.1"/>
    </source>
</evidence>
<comment type="caution">
    <text evidence="3">The sequence shown here is derived from an EMBL/GenBank/DDBJ whole genome shotgun (WGS) entry which is preliminary data.</text>
</comment>
<keyword evidence="2" id="KW-0472">Membrane</keyword>
<feature type="region of interest" description="Disordered" evidence="1">
    <location>
        <begin position="199"/>
        <end position="224"/>
    </location>
</feature>
<dbReference type="RefSeq" id="WP_023510816.1">
    <property type="nucleotide sequence ID" value="NZ_AWTC01000013.1"/>
</dbReference>
<dbReference type="Proteomes" id="UP000018296">
    <property type="component" value="Unassembled WGS sequence"/>
</dbReference>
<feature type="transmembrane region" description="Helical" evidence="2">
    <location>
        <begin position="42"/>
        <end position="61"/>
    </location>
</feature>
<name>V6IXC7_9BACL</name>
<dbReference type="AlphaFoldDB" id="V6IXC7"/>
<keyword evidence="2" id="KW-0812">Transmembrane</keyword>
<keyword evidence="2" id="KW-1133">Transmembrane helix</keyword>
<dbReference type="EMBL" id="AWTC01000013">
    <property type="protein sequence ID" value="EST11286.1"/>
    <property type="molecule type" value="Genomic_DNA"/>
</dbReference>
<keyword evidence="4" id="KW-1185">Reference proteome</keyword>
<gene>
    <name evidence="3" type="ORF">P343_12880</name>
</gene>
<accession>V6IXC7</accession>
<feature type="transmembrane region" description="Helical" evidence="2">
    <location>
        <begin position="6"/>
        <end position="30"/>
    </location>
</feature>
<evidence type="ECO:0000256" key="2">
    <source>
        <dbReference type="SAM" id="Phobius"/>
    </source>
</evidence>
<evidence type="ECO:0000313" key="4">
    <source>
        <dbReference type="Proteomes" id="UP000018296"/>
    </source>
</evidence>
<reference evidence="3 4" key="1">
    <citation type="journal article" date="2013" name="Genome Announc.">
        <title>Genome Sequence of Sporolactobacillus laevolacticus DSM442, an Efficient Polymer-Grade D-Lactate Producer from Agricultural Waste Cottonseed as a Nitrogen Source.</title>
        <authorList>
            <person name="Wang H."/>
            <person name="Wang L."/>
            <person name="Ju J."/>
            <person name="Yu B."/>
            <person name="Ma Y."/>
        </authorList>
    </citation>
    <scope>NUCLEOTIDE SEQUENCE [LARGE SCALE GENOMIC DNA]</scope>
    <source>
        <strain evidence="3 4">DSM 442</strain>
    </source>
</reference>
<dbReference type="STRING" id="1395513.P343_12880"/>
<sequence length="224" mass="25196">MGMFIGLLGILAMFGAIIALIVRLVIYFIKRKQIDRRQFNKKTLYTLGIFFIGLILMIVGVNTTSDDKPKHQVKTSETKQAAIKTNSAIKKHKEATKQTMSATEKKKLIEEFKGDSQAVIAQFKEIINNTKKQGNNISSADASKLVDAYNFIAFMDETNDYKLNKNTEAFYEDITDAAFNRAKAAKIMQKALENGQDLSDKMQPYIDSSNDSYQRALDDAAKVK</sequence>
<dbReference type="PATRIC" id="fig|1395513.3.peg.2612"/>
<protein>
    <submittedName>
        <fullName evidence="3">Uncharacterized protein</fullName>
    </submittedName>
</protein>